<comment type="caution">
    <text evidence="2">The sequence shown here is derived from an EMBL/GenBank/DDBJ whole genome shotgun (WGS) entry which is preliminary data.</text>
</comment>
<name>A0A133NBR0_CLOPF</name>
<feature type="transmembrane region" description="Helical" evidence="1">
    <location>
        <begin position="35"/>
        <end position="55"/>
    </location>
</feature>
<keyword evidence="1" id="KW-1133">Transmembrane helix</keyword>
<proteinExistence type="predicted"/>
<dbReference type="RefSeq" id="WP_060794863.1">
    <property type="nucleotide sequence ID" value="NZ_KQ956174.1"/>
</dbReference>
<evidence type="ECO:0008006" key="4">
    <source>
        <dbReference type="Google" id="ProtNLM"/>
    </source>
</evidence>
<dbReference type="PATRIC" id="fig|1502.174.peg.803"/>
<evidence type="ECO:0000313" key="2">
    <source>
        <dbReference type="EMBL" id="KXA13719.1"/>
    </source>
</evidence>
<dbReference type="Pfam" id="PF16079">
    <property type="entry name" value="Phage_holin_5_2"/>
    <property type="match status" value="1"/>
</dbReference>
<dbReference type="Proteomes" id="UP000070646">
    <property type="component" value="Unassembled WGS sequence"/>
</dbReference>
<feature type="transmembrane region" description="Helical" evidence="1">
    <location>
        <begin position="12"/>
        <end position="29"/>
    </location>
</feature>
<accession>A0A133NBR0</accession>
<dbReference type="EMBL" id="LRPU01000027">
    <property type="protein sequence ID" value="KXA13719.1"/>
    <property type="molecule type" value="Genomic_DNA"/>
</dbReference>
<evidence type="ECO:0000313" key="3">
    <source>
        <dbReference type="Proteomes" id="UP000070646"/>
    </source>
</evidence>
<reference evidence="2 3" key="1">
    <citation type="submission" date="2016-01" db="EMBL/GenBank/DDBJ databases">
        <authorList>
            <person name="Oliw E.H."/>
        </authorList>
    </citation>
    <scope>NUCLEOTIDE SEQUENCE [LARGE SCALE GENOMIC DNA]</scope>
    <source>
        <strain evidence="2 3">MJR7757A</strain>
    </source>
</reference>
<dbReference type="AlphaFoldDB" id="A0A133NBR0"/>
<evidence type="ECO:0000256" key="1">
    <source>
        <dbReference type="SAM" id="Phobius"/>
    </source>
</evidence>
<organism evidence="2 3">
    <name type="scientific">Clostridium perfringens</name>
    <dbReference type="NCBI Taxonomy" id="1502"/>
    <lineage>
        <taxon>Bacteria</taxon>
        <taxon>Bacillati</taxon>
        <taxon>Bacillota</taxon>
        <taxon>Clostridia</taxon>
        <taxon>Eubacteriales</taxon>
        <taxon>Clostridiaceae</taxon>
        <taxon>Clostridium</taxon>
    </lineage>
</organism>
<sequence>MENIIKFVPEQLLILVAALYVIGMFLKKTPKIEDWSIPWIVLILGIGFSVAIMGINPTSILQGIICAFGAIATNQLVKQTVNK</sequence>
<gene>
    <name evidence="2" type="ORF">HMPREF3222_00796</name>
</gene>
<protein>
    <recommendedName>
        <fullName evidence="4">Holin</fullName>
    </recommendedName>
</protein>
<dbReference type="InterPro" id="IPR032111">
    <property type="entry name" value="Clostridium_phage_holin"/>
</dbReference>
<keyword evidence="1" id="KW-0812">Transmembrane</keyword>
<keyword evidence="1" id="KW-0472">Membrane</keyword>